<evidence type="ECO:0000313" key="9">
    <source>
        <dbReference type="EMBL" id="CAB1424466.1"/>
    </source>
</evidence>
<dbReference type="GO" id="GO:0031849">
    <property type="term" value="F:olfactory receptor binding"/>
    <property type="evidence" value="ECO:0007669"/>
    <property type="project" value="TreeGrafter"/>
</dbReference>
<dbReference type="InterPro" id="IPR027377">
    <property type="entry name" value="ZAR1/RTP1-5-like_Znf-3CxxC"/>
</dbReference>
<proteinExistence type="predicted"/>
<keyword evidence="5" id="KW-0862">Zinc</keyword>
<dbReference type="InterPro" id="IPR026096">
    <property type="entry name" value="R-trans_p"/>
</dbReference>
<evidence type="ECO:0000256" key="6">
    <source>
        <dbReference type="ARBA" id="ARBA00022989"/>
    </source>
</evidence>
<dbReference type="AlphaFoldDB" id="A0A9N7U5Q3"/>
<evidence type="ECO:0000256" key="4">
    <source>
        <dbReference type="ARBA" id="ARBA00022771"/>
    </source>
</evidence>
<dbReference type="GO" id="GO:0006612">
    <property type="term" value="P:protein targeting to membrane"/>
    <property type="evidence" value="ECO:0007669"/>
    <property type="project" value="TreeGrafter"/>
</dbReference>
<evidence type="ECO:0000256" key="5">
    <source>
        <dbReference type="ARBA" id="ARBA00022833"/>
    </source>
</evidence>
<dbReference type="Pfam" id="PF13695">
    <property type="entry name" value="Zn_ribbon_3CxxC"/>
    <property type="match status" value="1"/>
</dbReference>
<protein>
    <recommendedName>
        <fullName evidence="8">3CxxC-type domain-containing protein</fullName>
    </recommendedName>
</protein>
<evidence type="ECO:0000256" key="1">
    <source>
        <dbReference type="ARBA" id="ARBA00004167"/>
    </source>
</evidence>
<evidence type="ECO:0000256" key="2">
    <source>
        <dbReference type="ARBA" id="ARBA00022692"/>
    </source>
</evidence>
<evidence type="ECO:0000256" key="7">
    <source>
        <dbReference type="ARBA" id="ARBA00023136"/>
    </source>
</evidence>
<evidence type="ECO:0000256" key="3">
    <source>
        <dbReference type="ARBA" id="ARBA00022723"/>
    </source>
</evidence>
<keyword evidence="3" id="KW-0479">Metal-binding</keyword>
<comment type="caution">
    <text evidence="9">The sequence shown here is derived from an EMBL/GenBank/DDBJ whole genome shotgun (WGS) entry which is preliminary data.</text>
</comment>
<keyword evidence="6" id="KW-1133">Transmembrane helix</keyword>
<sequence>MDLEEWRSTFKIEADGLLHGDTWNLEFDSSIHPEHPQPGWKEYIRKTSARFQCSLCRRGWPSNRVMVYFHMQLEGSTGTVKVKRFRQNCKRCHNAPMVDPIVEPENITILMKNLVKKIRIKCYNEDLDQGNYNYMKIEVKSPHEPAHCEGCIQGFCTKE</sequence>
<evidence type="ECO:0000259" key="8">
    <source>
        <dbReference type="SMART" id="SM01328"/>
    </source>
</evidence>
<organism evidence="9 10">
    <name type="scientific">Pleuronectes platessa</name>
    <name type="common">European plaice</name>
    <dbReference type="NCBI Taxonomy" id="8262"/>
    <lineage>
        <taxon>Eukaryota</taxon>
        <taxon>Metazoa</taxon>
        <taxon>Chordata</taxon>
        <taxon>Craniata</taxon>
        <taxon>Vertebrata</taxon>
        <taxon>Euteleostomi</taxon>
        <taxon>Actinopterygii</taxon>
        <taxon>Neopterygii</taxon>
        <taxon>Teleostei</taxon>
        <taxon>Neoteleostei</taxon>
        <taxon>Acanthomorphata</taxon>
        <taxon>Carangaria</taxon>
        <taxon>Pleuronectiformes</taxon>
        <taxon>Pleuronectoidei</taxon>
        <taxon>Pleuronectidae</taxon>
        <taxon>Pleuronectes</taxon>
    </lineage>
</organism>
<dbReference type="GO" id="GO:0016020">
    <property type="term" value="C:membrane"/>
    <property type="evidence" value="ECO:0007669"/>
    <property type="project" value="UniProtKB-SubCell"/>
</dbReference>
<keyword evidence="2" id="KW-0812">Transmembrane</keyword>
<dbReference type="PANTHER" id="PTHR14402">
    <property type="entry name" value="RECEPTOR TRANSPORTING PROTEIN"/>
    <property type="match status" value="1"/>
</dbReference>
<accession>A0A9N7U5Q3</accession>
<dbReference type="PANTHER" id="PTHR14402:SF8">
    <property type="entry name" value="RECEPTOR-TRANSPORTING PROTEIN 4"/>
    <property type="match status" value="1"/>
</dbReference>
<keyword evidence="7" id="KW-0472">Membrane</keyword>
<reference evidence="9" key="1">
    <citation type="submission" date="2020-03" db="EMBL/GenBank/DDBJ databases">
        <authorList>
            <person name="Weist P."/>
        </authorList>
    </citation>
    <scope>NUCLEOTIDE SEQUENCE</scope>
</reference>
<feature type="domain" description="3CxxC-type" evidence="8">
    <location>
        <begin position="46"/>
        <end position="154"/>
    </location>
</feature>
<keyword evidence="4" id="KW-0863">Zinc-finger</keyword>
<dbReference type="EMBL" id="CADEAL010000733">
    <property type="protein sequence ID" value="CAB1424466.1"/>
    <property type="molecule type" value="Genomic_DNA"/>
</dbReference>
<dbReference type="Proteomes" id="UP001153269">
    <property type="component" value="Unassembled WGS sequence"/>
</dbReference>
<keyword evidence="10" id="KW-1185">Reference proteome</keyword>
<evidence type="ECO:0000313" key="10">
    <source>
        <dbReference type="Proteomes" id="UP001153269"/>
    </source>
</evidence>
<dbReference type="SMART" id="SM01328">
    <property type="entry name" value="zf-3CxxC"/>
    <property type="match status" value="1"/>
</dbReference>
<comment type="subcellular location">
    <subcellularLocation>
        <location evidence="1">Membrane</location>
        <topology evidence="1">Single-pass membrane protein</topology>
    </subcellularLocation>
</comment>
<dbReference type="GO" id="GO:0008270">
    <property type="term" value="F:zinc ion binding"/>
    <property type="evidence" value="ECO:0007669"/>
    <property type="project" value="UniProtKB-KW"/>
</dbReference>
<gene>
    <name evidence="9" type="ORF">PLEPLA_LOCUS12391</name>
</gene>
<dbReference type="GO" id="GO:0051205">
    <property type="term" value="P:protein insertion into membrane"/>
    <property type="evidence" value="ECO:0007669"/>
    <property type="project" value="TreeGrafter"/>
</dbReference>
<name>A0A9N7U5Q3_PLEPL</name>